<dbReference type="Proteomes" id="UP000240400">
    <property type="component" value="Unassembled WGS sequence"/>
</dbReference>
<evidence type="ECO:0000313" key="4">
    <source>
        <dbReference type="Proteomes" id="UP000240400"/>
    </source>
</evidence>
<reference evidence="1 6" key="4">
    <citation type="submission" date="2021-03" db="EMBL/GenBank/DDBJ databases">
        <title>Staphylococci and Mammaliicocci in bats.</title>
        <authorList>
            <person name="Fountain K."/>
        </authorList>
    </citation>
    <scope>NUCLEOTIDE SEQUENCE [LARGE SCALE GENOMIC DNA]</scope>
    <source>
        <strain evidence="1 6">18_1_E_SW</strain>
    </source>
</reference>
<proteinExistence type="predicted"/>
<dbReference type="KEGG" id="snl:BJD96_13300"/>
<dbReference type="RefSeq" id="WP_096811082.1">
    <property type="nucleotide sequence ID" value="NZ_BMCF01000003.1"/>
</dbReference>
<name>A0A291JNX3_9STAP</name>
<dbReference type="EMBL" id="PZHR01000001">
    <property type="protein sequence ID" value="PTK61045.1"/>
    <property type="molecule type" value="Genomic_DNA"/>
</dbReference>
<evidence type="ECO:0000313" key="2">
    <source>
        <dbReference type="EMBL" id="PTK61045.1"/>
    </source>
</evidence>
<dbReference type="Proteomes" id="UP000664081">
    <property type="component" value="Unassembled WGS sequence"/>
</dbReference>
<reference evidence="2 4" key="1">
    <citation type="journal article" date="2016" name="Front. Microbiol.">
        <title>Comprehensive Phylogenetic Analysis of Bovine Non-aureus Staphylococci Species Based on Whole-Genome Sequencing.</title>
        <authorList>
            <person name="Naushad S."/>
            <person name="Barkema H.W."/>
            <person name="Luby C."/>
            <person name="Condas L.A."/>
            <person name="Nobrega D.B."/>
            <person name="Carson D.A."/>
            <person name="De Buck J."/>
        </authorList>
    </citation>
    <scope>NUCLEOTIDE SEQUENCE [LARGE SCALE GENOMIC DNA]</scope>
    <source>
        <strain evidence="2 4">SNUC 4337</strain>
    </source>
</reference>
<gene>
    <name evidence="2" type="ORF">BUZ61_00500</name>
    <name evidence="1" type="ORF">J3T88_09580</name>
    <name evidence="3" type="ORF">NCTC13834_02665</name>
</gene>
<dbReference type="Proteomes" id="UP000254412">
    <property type="component" value="Unassembled WGS sequence"/>
</dbReference>
<protein>
    <submittedName>
        <fullName evidence="2">Uncharacterized protein</fullName>
    </submittedName>
</protein>
<evidence type="ECO:0000313" key="6">
    <source>
        <dbReference type="Proteomes" id="UP000664081"/>
    </source>
</evidence>
<dbReference type="AlphaFoldDB" id="A0A291JNX3"/>
<keyword evidence="6" id="KW-1185">Reference proteome</keyword>
<reference evidence="3 5" key="3">
    <citation type="submission" date="2018-06" db="EMBL/GenBank/DDBJ databases">
        <authorList>
            <consortium name="Pathogen Informatics"/>
            <person name="Doyle S."/>
        </authorList>
    </citation>
    <scope>NUCLEOTIDE SEQUENCE [LARGE SCALE GENOMIC DNA]</scope>
    <source>
        <strain evidence="3 5">NCTC13834</strain>
    </source>
</reference>
<dbReference type="EMBL" id="JAFNLT010000008">
    <property type="protein sequence ID" value="MBO1227551.1"/>
    <property type="molecule type" value="Genomic_DNA"/>
</dbReference>
<evidence type="ECO:0000313" key="5">
    <source>
        <dbReference type="Proteomes" id="UP000254412"/>
    </source>
</evidence>
<evidence type="ECO:0000313" key="1">
    <source>
        <dbReference type="EMBL" id="MBO1227551.1"/>
    </source>
</evidence>
<accession>A0A291JNX3</accession>
<reference evidence="2" key="2">
    <citation type="submission" date="2018-03" db="EMBL/GenBank/DDBJ databases">
        <authorList>
            <person name="Keele B.F."/>
        </authorList>
    </citation>
    <scope>NUCLEOTIDE SEQUENCE</scope>
    <source>
        <strain evidence="2">SNUC 4337</strain>
    </source>
</reference>
<organism evidence="2 4">
    <name type="scientific">Staphylococcus nepalensis</name>
    <dbReference type="NCBI Taxonomy" id="214473"/>
    <lineage>
        <taxon>Bacteria</taxon>
        <taxon>Bacillati</taxon>
        <taxon>Bacillota</taxon>
        <taxon>Bacilli</taxon>
        <taxon>Bacillales</taxon>
        <taxon>Staphylococcaceae</taxon>
        <taxon>Staphylococcus</taxon>
    </lineage>
</organism>
<dbReference type="GeneID" id="66778036"/>
<evidence type="ECO:0000313" key="3">
    <source>
        <dbReference type="EMBL" id="SUM56257.1"/>
    </source>
</evidence>
<sequence>MIESGDIMKKVLVKYDELVPKAAELTIKETENRFNDLVPEQVSDAEEFMGKTTDAFLDHYEAVFRKNLHDLVLVSLNEQLNES</sequence>
<dbReference type="EMBL" id="UHDS01000001">
    <property type="protein sequence ID" value="SUM56257.1"/>
    <property type="molecule type" value="Genomic_DNA"/>
</dbReference>